<gene>
    <name evidence="2" type="ORF">V1478_003571</name>
</gene>
<keyword evidence="1" id="KW-0472">Membrane</keyword>
<evidence type="ECO:0000313" key="3">
    <source>
        <dbReference type="Proteomes" id="UP001607302"/>
    </source>
</evidence>
<feature type="transmembrane region" description="Helical" evidence="1">
    <location>
        <begin position="85"/>
        <end position="106"/>
    </location>
</feature>
<organism evidence="2 3">
    <name type="scientific">Vespula squamosa</name>
    <name type="common">Southern yellow jacket</name>
    <name type="synonym">Wasp</name>
    <dbReference type="NCBI Taxonomy" id="30214"/>
    <lineage>
        <taxon>Eukaryota</taxon>
        <taxon>Metazoa</taxon>
        <taxon>Ecdysozoa</taxon>
        <taxon>Arthropoda</taxon>
        <taxon>Hexapoda</taxon>
        <taxon>Insecta</taxon>
        <taxon>Pterygota</taxon>
        <taxon>Neoptera</taxon>
        <taxon>Endopterygota</taxon>
        <taxon>Hymenoptera</taxon>
        <taxon>Apocrita</taxon>
        <taxon>Aculeata</taxon>
        <taxon>Vespoidea</taxon>
        <taxon>Vespidae</taxon>
        <taxon>Vespinae</taxon>
        <taxon>Vespula</taxon>
    </lineage>
</organism>
<sequence>MANIPIPLSEIPINTRTKLIEKRLFVFKMFSLSVCIVGTAAYIRPIDRYFAAEYFGIVVPALITGYIIINSSEILAMYIEEPHVFLEVCFAAIGSFGCILCCFYQFPKKADWSMIFTNNTDKILG</sequence>
<feature type="transmembrane region" description="Helical" evidence="1">
    <location>
        <begin position="55"/>
        <end position="79"/>
    </location>
</feature>
<dbReference type="EMBL" id="JAUDFV010000074">
    <property type="protein sequence ID" value="KAL2733873.1"/>
    <property type="molecule type" value="Genomic_DNA"/>
</dbReference>
<keyword evidence="1" id="KW-1133">Transmembrane helix</keyword>
<feature type="transmembrane region" description="Helical" evidence="1">
    <location>
        <begin position="24"/>
        <end position="43"/>
    </location>
</feature>
<evidence type="ECO:0000256" key="1">
    <source>
        <dbReference type="SAM" id="Phobius"/>
    </source>
</evidence>
<dbReference type="AlphaFoldDB" id="A0ABD2BM70"/>
<name>A0ABD2BM70_VESSQ</name>
<proteinExistence type="predicted"/>
<keyword evidence="3" id="KW-1185">Reference proteome</keyword>
<evidence type="ECO:0000313" key="2">
    <source>
        <dbReference type="EMBL" id="KAL2733873.1"/>
    </source>
</evidence>
<accession>A0ABD2BM70</accession>
<reference evidence="2 3" key="1">
    <citation type="journal article" date="2024" name="Ann. Entomol. Soc. Am.">
        <title>Genomic analyses of the southern and eastern yellowjacket wasps (Hymenoptera: Vespidae) reveal evolutionary signatures of social life.</title>
        <authorList>
            <person name="Catto M.A."/>
            <person name="Caine P.B."/>
            <person name="Orr S.E."/>
            <person name="Hunt B.G."/>
            <person name="Goodisman M.A.D."/>
        </authorList>
    </citation>
    <scope>NUCLEOTIDE SEQUENCE [LARGE SCALE GENOMIC DNA]</scope>
    <source>
        <strain evidence="2">233</strain>
        <tissue evidence="2">Head and thorax</tissue>
    </source>
</reference>
<protein>
    <submittedName>
        <fullName evidence="2">Uncharacterized protein</fullName>
    </submittedName>
</protein>
<dbReference type="Proteomes" id="UP001607302">
    <property type="component" value="Unassembled WGS sequence"/>
</dbReference>
<comment type="caution">
    <text evidence="2">The sequence shown here is derived from an EMBL/GenBank/DDBJ whole genome shotgun (WGS) entry which is preliminary data.</text>
</comment>
<keyword evidence="1" id="KW-0812">Transmembrane</keyword>